<protein>
    <submittedName>
        <fullName evidence="2">Mll7648 protein</fullName>
    </submittedName>
</protein>
<evidence type="ECO:0000313" key="2">
    <source>
        <dbReference type="EMBL" id="CDN47019.1"/>
    </source>
</evidence>
<proteinExistence type="predicted"/>
<dbReference type="AlphaFoldDB" id="A0A068SMF5"/>
<keyword evidence="3" id="KW-1185">Reference proteome</keyword>
<dbReference type="PATRIC" id="fig|1028800.3.peg.840"/>
<dbReference type="HOGENOM" id="CLU_128167_1_0_5"/>
<dbReference type="EMBL" id="HG938353">
    <property type="protein sequence ID" value="CDN47019.1"/>
    <property type="molecule type" value="Genomic_DNA"/>
</dbReference>
<evidence type="ECO:0000313" key="3">
    <source>
        <dbReference type="Proteomes" id="UP000028181"/>
    </source>
</evidence>
<keyword evidence="1" id="KW-0812">Transmembrane</keyword>
<dbReference type="KEGG" id="ngg:RG540_CH08300"/>
<organism evidence="2 3">
    <name type="scientific">Neorhizobium galegae bv. orientalis str. HAMBI 540</name>
    <dbReference type="NCBI Taxonomy" id="1028800"/>
    <lineage>
        <taxon>Bacteria</taxon>
        <taxon>Pseudomonadati</taxon>
        <taxon>Pseudomonadota</taxon>
        <taxon>Alphaproteobacteria</taxon>
        <taxon>Hyphomicrobiales</taxon>
        <taxon>Rhizobiaceae</taxon>
        <taxon>Rhizobium/Agrobacterium group</taxon>
        <taxon>Neorhizobium</taxon>
    </lineage>
</organism>
<dbReference type="InterPro" id="IPR035220">
    <property type="entry name" value="DUF5330"/>
</dbReference>
<name>A0A068SMF5_NEOGA</name>
<dbReference type="Proteomes" id="UP000028181">
    <property type="component" value="Chromosome I"/>
</dbReference>
<evidence type="ECO:0000256" key="1">
    <source>
        <dbReference type="SAM" id="Phobius"/>
    </source>
</evidence>
<accession>A0A068SMF5</accession>
<feature type="transmembrane region" description="Helical" evidence="1">
    <location>
        <begin position="24"/>
        <end position="45"/>
    </location>
</feature>
<keyword evidence="1" id="KW-1133">Transmembrane helix</keyword>
<gene>
    <name evidence="2" type="ORF">RG540_CH08300</name>
</gene>
<dbReference type="Pfam" id="PF17264">
    <property type="entry name" value="DUF5330"/>
    <property type="match status" value="1"/>
</dbReference>
<dbReference type="eggNOG" id="ENOG5032Z7R">
    <property type="taxonomic scope" value="Bacteria"/>
</dbReference>
<sequence>MFKTGTDPAARLRPKSGKKQVDRAMWFLIKGSMWFAAVLVVLSYFSSKPATETDGLSPLQVSNAFSAATEAYQYVSAICTEKPEVCEKGAETFSALGTRARQGAQVAFELLDKQFGDKGTRTAVLADPEPTPFPARQAETAAATVADTIFTGTVPVPQKRPIR</sequence>
<keyword evidence="1" id="KW-0472">Membrane</keyword>
<reference evidence="3" key="1">
    <citation type="journal article" date="2014" name="BMC Genomics">
        <title>Genome sequencing of two Neorhizobium galegae strains reveals a noeT gene responsible for the unusual acetylation of the nodulation factors.</title>
        <authorList>
            <person name="Osterman J."/>
            <person name="Marsh J."/>
            <person name="Laine P.K."/>
            <person name="Zeng Z."/>
            <person name="Alatalo E."/>
            <person name="Sullivan J.T."/>
            <person name="Young J.P."/>
            <person name="Thomas-Oates J."/>
            <person name="Paulin L."/>
            <person name="Lindstrom K."/>
        </authorList>
    </citation>
    <scope>NUCLEOTIDE SEQUENCE [LARGE SCALE GENOMIC DNA]</scope>
    <source>
        <strain evidence="3">HAMBI 540</strain>
    </source>
</reference>